<dbReference type="GO" id="GO:0005829">
    <property type="term" value="C:cytosol"/>
    <property type="evidence" value="ECO:0007669"/>
    <property type="project" value="TreeGrafter"/>
</dbReference>
<evidence type="ECO:0000313" key="5">
    <source>
        <dbReference type="Proteomes" id="UP000295636"/>
    </source>
</evidence>
<dbReference type="PANTHER" id="PTHR12304:SF4">
    <property type="entry name" value="URIDINE NUCLEOSIDASE"/>
    <property type="match status" value="1"/>
</dbReference>
<reference evidence="4 5" key="1">
    <citation type="submission" date="2019-03" db="EMBL/GenBank/DDBJ databases">
        <title>This is whole genome sequence of Paenibacillus sp MS74 strain.</title>
        <authorList>
            <person name="Trinh H.N."/>
        </authorList>
    </citation>
    <scope>NUCLEOTIDE SEQUENCE [LARGE SCALE GENOMIC DNA]</scope>
    <source>
        <strain evidence="4 5">MS74</strain>
    </source>
</reference>
<keyword evidence="5" id="KW-1185">Reference proteome</keyword>
<dbReference type="Gene3D" id="3.90.245.10">
    <property type="entry name" value="Ribonucleoside hydrolase-like"/>
    <property type="match status" value="1"/>
</dbReference>
<dbReference type="EMBL" id="SMRT01000002">
    <property type="protein sequence ID" value="TDF99693.1"/>
    <property type="molecule type" value="Genomic_DNA"/>
</dbReference>
<organism evidence="4 5">
    <name type="scientific">Paenibacillus piri</name>
    <dbReference type="NCBI Taxonomy" id="2547395"/>
    <lineage>
        <taxon>Bacteria</taxon>
        <taxon>Bacillati</taxon>
        <taxon>Bacillota</taxon>
        <taxon>Bacilli</taxon>
        <taxon>Bacillales</taxon>
        <taxon>Paenibacillaceae</taxon>
        <taxon>Paenibacillus</taxon>
    </lineage>
</organism>
<evidence type="ECO:0000313" key="4">
    <source>
        <dbReference type="EMBL" id="TDF99693.1"/>
    </source>
</evidence>
<evidence type="ECO:0000259" key="3">
    <source>
        <dbReference type="Pfam" id="PF01156"/>
    </source>
</evidence>
<name>A0A4R5KUS9_9BACL</name>
<dbReference type="InterPro" id="IPR001910">
    <property type="entry name" value="Inosine/uridine_hydrolase_dom"/>
</dbReference>
<evidence type="ECO:0000256" key="2">
    <source>
        <dbReference type="ARBA" id="ARBA00023295"/>
    </source>
</evidence>
<feature type="domain" description="Inosine/uridine-preferring nucleoside hydrolase" evidence="3">
    <location>
        <begin position="7"/>
        <end position="306"/>
    </location>
</feature>
<proteinExistence type="predicted"/>
<dbReference type="PANTHER" id="PTHR12304">
    <property type="entry name" value="INOSINE-URIDINE PREFERRING NUCLEOSIDE HYDROLASE"/>
    <property type="match status" value="1"/>
</dbReference>
<protein>
    <submittedName>
        <fullName evidence="4">Nucleoside hydrolase</fullName>
    </submittedName>
</protein>
<sequence>MKPTQNVIIDTDPGDDIDDLLAISFALLRPELDVKAITTVTTFPERRARLVRALLRSFGKAHIPVGSGIALPMRSLSEAELQKMTDNNGYVLNHAAAADIDLSEQPKSDVEPQDHEADEPEDAVELIIRTIEQLPGEIGLITLGPLSNAAAALHRKPSIASKLSWIAMMGGEVRGFRQEHNITWDDRAAEVVFQSGVPLFLGTWDITRRVVITEELCERIRKHDSGHCRFLTSCIDLWWPYKAHKPGPVMFDIAPVIWSFRRDLYDTLPMAVRVETRGQYTRGVTVPVPDGEPNVDITVGIHDQEVLELLMDTLCP</sequence>
<dbReference type="InterPro" id="IPR023186">
    <property type="entry name" value="IUNH"/>
</dbReference>
<comment type="caution">
    <text evidence="4">The sequence shown here is derived from an EMBL/GenBank/DDBJ whole genome shotgun (WGS) entry which is preliminary data.</text>
</comment>
<dbReference type="Pfam" id="PF01156">
    <property type="entry name" value="IU_nuc_hydro"/>
    <property type="match status" value="1"/>
</dbReference>
<keyword evidence="1 4" id="KW-0378">Hydrolase</keyword>
<dbReference type="AlphaFoldDB" id="A0A4R5KUS9"/>
<dbReference type="GO" id="GO:0006152">
    <property type="term" value="P:purine nucleoside catabolic process"/>
    <property type="evidence" value="ECO:0007669"/>
    <property type="project" value="TreeGrafter"/>
</dbReference>
<dbReference type="Proteomes" id="UP000295636">
    <property type="component" value="Unassembled WGS sequence"/>
</dbReference>
<dbReference type="OrthoDB" id="9797882at2"/>
<evidence type="ECO:0000256" key="1">
    <source>
        <dbReference type="ARBA" id="ARBA00022801"/>
    </source>
</evidence>
<accession>A0A4R5KUS9</accession>
<dbReference type="GO" id="GO:0008477">
    <property type="term" value="F:purine nucleosidase activity"/>
    <property type="evidence" value="ECO:0007669"/>
    <property type="project" value="TreeGrafter"/>
</dbReference>
<dbReference type="RefSeq" id="WP_133226320.1">
    <property type="nucleotide sequence ID" value="NZ_SMRT01000002.1"/>
</dbReference>
<gene>
    <name evidence="4" type="ORF">E1757_07650</name>
</gene>
<dbReference type="InterPro" id="IPR036452">
    <property type="entry name" value="Ribo_hydro-like"/>
</dbReference>
<keyword evidence="2" id="KW-0326">Glycosidase</keyword>
<dbReference type="SUPFAM" id="SSF53590">
    <property type="entry name" value="Nucleoside hydrolase"/>
    <property type="match status" value="1"/>
</dbReference>